<organism evidence="1 2">
    <name type="scientific">Ditylenchus destructor</name>
    <dbReference type="NCBI Taxonomy" id="166010"/>
    <lineage>
        <taxon>Eukaryota</taxon>
        <taxon>Metazoa</taxon>
        <taxon>Ecdysozoa</taxon>
        <taxon>Nematoda</taxon>
        <taxon>Chromadorea</taxon>
        <taxon>Rhabditida</taxon>
        <taxon>Tylenchina</taxon>
        <taxon>Tylenchomorpha</taxon>
        <taxon>Sphaerularioidea</taxon>
        <taxon>Anguinidae</taxon>
        <taxon>Anguininae</taxon>
        <taxon>Ditylenchus</taxon>
    </lineage>
</organism>
<evidence type="ECO:0008006" key="3">
    <source>
        <dbReference type="Google" id="ProtNLM"/>
    </source>
</evidence>
<protein>
    <recommendedName>
        <fullName evidence="3">HD domain-containing protein</fullName>
    </recommendedName>
</protein>
<proteinExistence type="predicted"/>
<dbReference type="EMBL" id="JAKKPZ010000290">
    <property type="protein sequence ID" value="KAI1697057.1"/>
    <property type="molecule type" value="Genomic_DNA"/>
</dbReference>
<accession>A0AAD4MK67</accession>
<gene>
    <name evidence="1" type="ORF">DdX_18720</name>
</gene>
<sequence>MRIFDEEKKQYGLTEEESKQLADGRITNLAGLMKTTIALHDIGKGIALEKFGNSEKQHVYTNPLLEHAMQELGYTAEEVKFAHSVVSEDPLGDLIKGVTNLDDTFALIKSLAEKANTPIGVYYKLLTHFCLADCLFYKSCLRNTFKRDERTQKYIPQKPIPCSDWHELEAKILHEDSPRN</sequence>
<dbReference type="AlphaFoldDB" id="A0AAD4MK67"/>
<evidence type="ECO:0000313" key="2">
    <source>
        <dbReference type="Proteomes" id="UP001201812"/>
    </source>
</evidence>
<evidence type="ECO:0000313" key="1">
    <source>
        <dbReference type="EMBL" id="KAI1697057.1"/>
    </source>
</evidence>
<reference evidence="1" key="1">
    <citation type="submission" date="2022-01" db="EMBL/GenBank/DDBJ databases">
        <title>Genome Sequence Resource for Two Populations of Ditylenchus destructor, the Migratory Endoparasitic Phytonematode.</title>
        <authorList>
            <person name="Zhang H."/>
            <person name="Lin R."/>
            <person name="Xie B."/>
        </authorList>
    </citation>
    <scope>NUCLEOTIDE SEQUENCE</scope>
    <source>
        <strain evidence="1">BazhouSP</strain>
    </source>
</reference>
<comment type="caution">
    <text evidence="1">The sequence shown here is derived from an EMBL/GenBank/DDBJ whole genome shotgun (WGS) entry which is preliminary data.</text>
</comment>
<keyword evidence="2" id="KW-1185">Reference proteome</keyword>
<dbReference type="Proteomes" id="UP001201812">
    <property type="component" value="Unassembled WGS sequence"/>
</dbReference>
<name>A0AAD4MK67_9BILA</name>